<keyword evidence="3" id="KW-1185">Reference proteome</keyword>
<feature type="compositionally biased region" description="Polar residues" evidence="1">
    <location>
        <begin position="7"/>
        <end position="18"/>
    </location>
</feature>
<feature type="region of interest" description="Disordered" evidence="1">
    <location>
        <begin position="1"/>
        <end position="23"/>
    </location>
</feature>
<dbReference type="HOGENOM" id="CLU_108992_0_0_1"/>
<evidence type="ECO:0000313" key="3">
    <source>
        <dbReference type="Proteomes" id="UP000024837"/>
    </source>
</evidence>
<evidence type="ECO:0008006" key="4">
    <source>
        <dbReference type="Google" id="ProtNLM"/>
    </source>
</evidence>
<gene>
    <name evidence="2" type="ORF">DRE_07617</name>
</gene>
<dbReference type="EMBL" id="KI966464">
    <property type="protein sequence ID" value="EWC43431.1"/>
    <property type="molecule type" value="Genomic_DNA"/>
</dbReference>
<dbReference type="AlphaFoldDB" id="W7HHT1"/>
<dbReference type="Proteomes" id="UP000024837">
    <property type="component" value="Unassembled WGS sequence"/>
</dbReference>
<dbReference type="InterPro" id="IPR032157">
    <property type="entry name" value="PAC4"/>
</dbReference>
<accession>W7HHT1</accession>
<dbReference type="GO" id="GO:0043248">
    <property type="term" value="P:proteasome assembly"/>
    <property type="evidence" value="ECO:0007669"/>
    <property type="project" value="InterPro"/>
</dbReference>
<dbReference type="OrthoDB" id="5407417at2759"/>
<organism evidence="2 3">
    <name type="scientific">Drechslerella stenobrocha 248</name>
    <dbReference type="NCBI Taxonomy" id="1043628"/>
    <lineage>
        <taxon>Eukaryota</taxon>
        <taxon>Fungi</taxon>
        <taxon>Dikarya</taxon>
        <taxon>Ascomycota</taxon>
        <taxon>Pezizomycotina</taxon>
        <taxon>Orbiliomycetes</taxon>
        <taxon>Orbiliales</taxon>
        <taxon>Orbiliaceae</taxon>
        <taxon>Drechslerella</taxon>
    </lineage>
</organism>
<dbReference type="Pfam" id="PF16093">
    <property type="entry name" value="PAC4"/>
    <property type="match status" value="1"/>
</dbReference>
<evidence type="ECO:0000313" key="2">
    <source>
        <dbReference type="EMBL" id="EWC43431.1"/>
    </source>
</evidence>
<name>W7HHT1_9PEZI</name>
<sequence>MADVAQSEANGVASSGNEEGQEKVHQLAVAVPYTADTTRLHIHLTVAARHLRVFLSTTSSGGAVVTGGADAGAGGEILHPMRTGDVAVPRGKVAVGSFVYAMPLDGGRETVCTVLVAEMATAETAERMARILARRVRRPVYLGSSVAIGAVGMGGGGSVEEEAAVVAAVVKAVTEVVR</sequence>
<reference evidence="2 3" key="1">
    <citation type="submission" date="2013-05" db="EMBL/GenBank/DDBJ databases">
        <title>Drechslerella stenobrocha genome reveals carnivorous origination and mechanical trapping mechanism of predatory fungi.</title>
        <authorList>
            <person name="Liu X."/>
            <person name="Zhang W."/>
            <person name="Liu K."/>
        </authorList>
    </citation>
    <scope>NUCLEOTIDE SEQUENCE [LARGE SCALE GENOMIC DNA]</scope>
    <source>
        <strain evidence="2 3">248</strain>
    </source>
</reference>
<dbReference type="Gene3D" id="3.30.230.100">
    <property type="match status" value="1"/>
</dbReference>
<protein>
    <recommendedName>
        <fullName evidence="4">Proteasome assembly chaperone 3</fullName>
    </recommendedName>
</protein>
<evidence type="ECO:0000256" key="1">
    <source>
        <dbReference type="SAM" id="MobiDB-lite"/>
    </source>
</evidence>
<proteinExistence type="predicted"/>